<accession>A0A8J7IVW2</accession>
<dbReference type="RefSeq" id="WP_214436863.1">
    <property type="nucleotide sequence ID" value="NZ_CAWPUQ010000254.1"/>
</dbReference>
<protein>
    <submittedName>
        <fullName evidence="1">DUF1636 family protein</fullName>
    </submittedName>
</protein>
<dbReference type="InterPro" id="IPR012863">
    <property type="entry name" value="DUF1636"/>
</dbReference>
<dbReference type="SUPFAM" id="SSF52833">
    <property type="entry name" value="Thioredoxin-like"/>
    <property type="match status" value="1"/>
</dbReference>
<comment type="caution">
    <text evidence="1">The sequence shown here is derived from an EMBL/GenBank/DDBJ whole genome shotgun (WGS) entry which is preliminary data.</text>
</comment>
<evidence type="ECO:0000313" key="1">
    <source>
        <dbReference type="EMBL" id="MBH8578192.1"/>
    </source>
</evidence>
<reference evidence="1 2" key="1">
    <citation type="journal article" date="2021" name="Int. J. Syst. Evol. Microbiol.">
        <title>Amazonocrinis nigriterrae gen. nov., sp. nov., Atlanticothrix silvestris gen. nov., sp. nov. and Dendronalium phyllosphericum gen. nov., sp. nov., nostocacean cyanobacteria from Brazilian environments.</title>
        <authorList>
            <person name="Alvarenga D.O."/>
            <person name="Andreote A.P.D."/>
            <person name="Branco L.H.Z."/>
            <person name="Delbaje E."/>
            <person name="Cruz R.B."/>
            <person name="Varani A.M."/>
            <person name="Fiore M.F."/>
        </authorList>
    </citation>
    <scope>NUCLEOTIDE SEQUENCE [LARGE SCALE GENOMIC DNA]</scope>
    <source>
        <strain evidence="1 2">CENA369</strain>
    </source>
</reference>
<dbReference type="Pfam" id="PF07845">
    <property type="entry name" value="DUF1636"/>
    <property type="match status" value="1"/>
</dbReference>
<dbReference type="InterPro" id="IPR036249">
    <property type="entry name" value="Thioredoxin-like_sf"/>
</dbReference>
<sequence length="141" mass="15523">MTATTNISTTNRSGIEHILFVCTTCASVWQDGKRQGESGGQKLLQQLEQLAQNWNLQDEFPIQEVECMSACNRSCVIAFAAQGKLTYLFGDLTPDGSASAVLECASKYYANSDGLLPWSERPEPLKKGILARIPPLRNLQK</sequence>
<proteinExistence type="predicted"/>
<organism evidence="1 2">
    <name type="scientific">Dendronalium phyllosphericum CENA369</name>
    <dbReference type="NCBI Taxonomy" id="1725256"/>
    <lineage>
        <taxon>Bacteria</taxon>
        <taxon>Bacillati</taxon>
        <taxon>Cyanobacteriota</taxon>
        <taxon>Cyanophyceae</taxon>
        <taxon>Nostocales</taxon>
        <taxon>Nostocaceae</taxon>
        <taxon>Dendronalium</taxon>
        <taxon>Dendronalium phyllosphericum</taxon>
    </lineage>
</organism>
<dbReference type="EMBL" id="JAECZA010000315">
    <property type="protein sequence ID" value="MBH8578192.1"/>
    <property type="molecule type" value="Genomic_DNA"/>
</dbReference>
<gene>
    <name evidence="1" type="ORF">I8752_35670</name>
</gene>
<name>A0A8J7IVW2_9NOST</name>
<evidence type="ECO:0000313" key="2">
    <source>
        <dbReference type="Proteomes" id="UP000662314"/>
    </source>
</evidence>
<dbReference type="Proteomes" id="UP000662314">
    <property type="component" value="Unassembled WGS sequence"/>
</dbReference>
<keyword evidence="2" id="KW-1185">Reference proteome</keyword>
<dbReference type="Gene3D" id="3.40.30.10">
    <property type="entry name" value="Glutaredoxin"/>
    <property type="match status" value="1"/>
</dbReference>
<dbReference type="AlphaFoldDB" id="A0A8J7IVW2"/>